<keyword evidence="4" id="KW-1185">Reference proteome</keyword>
<keyword evidence="2" id="KW-0732">Signal</keyword>
<protein>
    <recommendedName>
        <fullName evidence="5">Cell surface protein</fullName>
    </recommendedName>
</protein>
<organism evidence="3 4">
    <name type="scientific">Corynebacterium breve</name>
    <dbReference type="NCBI Taxonomy" id="3049799"/>
    <lineage>
        <taxon>Bacteria</taxon>
        <taxon>Bacillati</taxon>
        <taxon>Actinomycetota</taxon>
        <taxon>Actinomycetes</taxon>
        <taxon>Mycobacteriales</taxon>
        <taxon>Corynebacteriaceae</taxon>
        <taxon>Corynebacterium</taxon>
    </lineage>
</organism>
<evidence type="ECO:0000313" key="4">
    <source>
        <dbReference type="Proteomes" id="UP001225598"/>
    </source>
</evidence>
<proteinExistence type="predicted"/>
<sequence>MIQKSRKFLTPLLATAVAFATIIPDASADTPVVSQQANGTVITSPADISSLDTDASGNHAPSVTPDDDQGNAETIPVAGGQQTVFTIDSPESSHIRTFDLGLPDGAIIVERDGFFFVEQDGQITIRISDPWAKDANGNAVNTWFTTDGKTLTQYVEKDESAVYPITVDPRWTWGGCFRTCVFQ</sequence>
<gene>
    <name evidence="3" type="ORF">QP027_04780</name>
</gene>
<evidence type="ECO:0008006" key="5">
    <source>
        <dbReference type="Google" id="ProtNLM"/>
    </source>
</evidence>
<evidence type="ECO:0000256" key="1">
    <source>
        <dbReference type="SAM" id="MobiDB-lite"/>
    </source>
</evidence>
<dbReference type="EMBL" id="CP126969">
    <property type="protein sequence ID" value="WIM68704.1"/>
    <property type="molecule type" value="Genomic_DNA"/>
</dbReference>
<evidence type="ECO:0000313" key="3">
    <source>
        <dbReference type="EMBL" id="WIM68704.1"/>
    </source>
</evidence>
<dbReference type="RefSeq" id="WP_284826422.1">
    <property type="nucleotide sequence ID" value="NZ_CP126969.1"/>
</dbReference>
<accession>A0ABY8VKI3</accession>
<feature type="chain" id="PRO_5045229939" description="Cell surface protein" evidence="2">
    <location>
        <begin position="29"/>
        <end position="183"/>
    </location>
</feature>
<dbReference type="Proteomes" id="UP001225598">
    <property type="component" value="Chromosome"/>
</dbReference>
<feature type="region of interest" description="Disordered" evidence="1">
    <location>
        <begin position="44"/>
        <end position="75"/>
    </location>
</feature>
<name>A0ABY8VKI3_9CORY</name>
<feature type="compositionally biased region" description="Polar residues" evidence="1">
    <location>
        <begin position="44"/>
        <end position="61"/>
    </location>
</feature>
<reference evidence="3 4" key="1">
    <citation type="submission" date="2023-05" db="EMBL/GenBank/DDBJ databases">
        <title>Corynebacterium suedekumii sp. nov. and Corynebacterium breve sp. nov. isolated from raw cow's milk.</title>
        <authorList>
            <person name="Baer M.K."/>
            <person name="Mehl L."/>
            <person name="Hellmuth R."/>
            <person name="Marke G."/>
            <person name="Lipski A."/>
        </authorList>
    </citation>
    <scope>NUCLEOTIDE SEQUENCE [LARGE SCALE GENOMIC DNA]</scope>
    <source>
        <strain evidence="3 4">R4</strain>
    </source>
</reference>
<feature type="signal peptide" evidence="2">
    <location>
        <begin position="1"/>
        <end position="28"/>
    </location>
</feature>
<evidence type="ECO:0000256" key="2">
    <source>
        <dbReference type="SAM" id="SignalP"/>
    </source>
</evidence>